<keyword evidence="13" id="KW-0645">Protease</keyword>
<gene>
    <name evidence="16" type="ORF">ABEB36_012291</name>
</gene>
<evidence type="ECO:0000313" key="16">
    <source>
        <dbReference type="EMBL" id="KAL1491740.1"/>
    </source>
</evidence>
<feature type="active site" description="Proton donor 2" evidence="7">
    <location>
        <position position="539"/>
    </location>
</feature>
<evidence type="ECO:0000313" key="17">
    <source>
        <dbReference type="Proteomes" id="UP001566132"/>
    </source>
</evidence>
<evidence type="ECO:0000256" key="2">
    <source>
        <dbReference type="ARBA" id="ARBA00022729"/>
    </source>
</evidence>
<dbReference type="PRINTS" id="PR00791">
    <property type="entry name" value="PEPDIPTASEA"/>
</dbReference>
<dbReference type="PANTHER" id="PTHR10514:SF40">
    <property type="entry name" value="ANGIOTENSIN-CONVERTING ENZYME"/>
    <property type="match status" value="1"/>
</dbReference>
<dbReference type="GO" id="GO:0046872">
    <property type="term" value="F:metal ion binding"/>
    <property type="evidence" value="ECO:0007669"/>
    <property type="project" value="UniProtKB-KW"/>
</dbReference>
<dbReference type="Pfam" id="PF01401">
    <property type="entry name" value="Peptidase_M2"/>
    <property type="match status" value="1"/>
</dbReference>
<feature type="disulfide bond" evidence="10 12">
    <location>
        <begin position="176"/>
        <end position="184"/>
    </location>
</feature>
<feature type="binding site" evidence="11">
    <location>
        <position position="413"/>
    </location>
    <ligand>
        <name>Zn(2+)</name>
        <dbReference type="ChEBI" id="CHEBI:29105"/>
        <label>2</label>
        <note>catalytic</note>
    </ligand>
</feature>
<evidence type="ECO:0000256" key="14">
    <source>
        <dbReference type="SAM" id="Phobius"/>
    </source>
</evidence>
<dbReference type="PANTHER" id="PTHR10514">
    <property type="entry name" value="ANGIOTENSIN-CONVERTING ENZYME"/>
    <property type="match status" value="1"/>
</dbReference>
<feature type="signal peptide" evidence="15">
    <location>
        <begin position="1"/>
        <end position="25"/>
    </location>
</feature>
<comment type="similarity">
    <text evidence="1 12 13">Belongs to the peptidase M2 family.</text>
</comment>
<feature type="active site" description="Proton acceptor 2" evidence="7">
    <location>
        <position position="410"/>
    </location>
</feature>
<evidence type="ECO:0000256" key="10">
    <source>
        <dbReference type="PIRSR" id="PIRSR601548-4"/>
    </source>
</evidence>
<dbReference type="GO" id="GO:0008237">
    <property type="term" value="F:metallopeptidase activity"/>
    <property type="evidence" value="ECO:0007669"/>
    <property type="project" value="UniProtKB-KW"/>
</dbReference>
<accession>A0ABD1EBE7</accession>
<evidence type="ECO:0000256" key="8">
    <source>
        <dbReference type="PIRSR" id="PIRSR601548-2"/>
    </source>
</evidence>
<sequence>MCDVSDSRRTFGTLLVLVLIASVKPQLDIPQFQSSFSPNPNYSPFGNNAGTVRTSENPNGKSFKGDVRSLLQTLELQASQQCTNNVAAQWDFETNVNQVTQLEALQAQQSYSEFQHAVWELLNQNAGNHHIPDARTYRQIRYYSVVGPAALSPDQLDRYNRLINDMLAIYNTASVCSFNDHFHCGLKLQPELNAIMAKSRNWDELQHVWTEWRRQTGQKIKDLYEQMIHVSNAAAKLNNFSTTADYWSFPFESGSLETDLEDVWNEVKPLYDLLHAYVRRRLREYYGPERIHRQAPLPSHILGNMWGQSWSNIFDITQPYPGQHFLDVTPEMVKQGYAPIDLFRLAEDFFVSMNLSAMPLDFWQGSLFEEPVDRVVLCTPSAWDFCNRRDYRIKMCTNVNMKDLITAHHEMAHIHYFMAYKDQPKVFRDGANPAFHEAIGEAIGLSVGTPKHLQALGLVPVSVDDTAVDINFLYKMALDKIAFLPFAFVMEKWRYDVFNGKIGKEEYNCHWHILREQYQGIKPPVLRSEINFDPGSKYHVPANIPYIRYFVSTILQFQIYRSLCQAAGQYSPGDYYKKPLHKCDIYRSKEAGNLLKQLMEKGSSQSWRDVLFQATGESHLDGSALREYFRPLEDWLRNENLRTGEYIGWLYDGDYCKQSIETAGLQVYGGFYNRASTVNVASLFVFVVVALVALR</sequence>
<evidence type="ECO:0000256" key="1">
    <source>
        <dbReference type="ARBA" id="ARBA00008139"/>
    </source>
</evidence>
<keyword evidence="9 13" id="KW-0479">Metal-binding</keyword>
<feature type="active site" description="Proton acceptor 1" evidence="5">
    <location>
        <position position="410"/>
    </location>
</feature>
<feature type="transmembrane region" description="Helical" evidence="14">
    <location>
        <begin position="675"/>
        <end position="694"/>
    </location>
</feature>
<dbReference type="Gene3D" id="1.10.1370.30">
    <property type="match status" value="1"/>
</dbReference>
<evidence type="ECO:0000256" key="7">
    <source>
        <dbReference type="PIRSR" id="PIRSR601548-11"/>
    </source>
</evidence>
<keyword evidence="14" id="KW-0472">Membrane</keyword>
<feature type="disulfide bond" evidence="10">
    <location>
        <begin position="564"/>
        <end position="583"/>
    </location>
</feature>
<keyword evidence="13" id="KW-0378">Hydrolase</keyword>
<feature type="chain" id="PRO_5044801723" description="Angiotensin-converting enzyme" evidence="15">
    <location>
        <begin position="26"/>
        <end position="695"/>
    </location>
</feature>
<keyword evidence="13" id="KW-0482">Metalloprotease</keyword>
<evidence type="ECO:0000256" key="12">
    <source>
        <dbReference type="PROSITE-ProRule" id="PRU01355"/>
    </source>
</evidence>
<comment type="cofactor">
    <cofactor evidence="13">
        <name>Zn(2+)</name>
        <dbReference type="ChEBI" id="CHEBI:29105"/>
    </cofactor>
    <text evidence="13">Binds 1 zinc ion per subunit.</text>
</comment>
<dbReference type="PROSITE" id="PS52011">
    <property type="entry name" value="PEPTIDASE_M2"/>
    <property type="match status" value="1"/>
</dbReference>
<keyword evidence="2 15" id="KW-0732">Signal</keyword>
<feature type="glycosylation site" description="N-linked (GlcNAc...) asparagine; partial" evidence="6">
    <location>
        <position position="179"/>
    </location>
</feature>
<feature type="binding site" evidence="9">
    <location>
        <position position="409"/>
    </location>
    <ligand>
        <name>Zn(2+)</name>
        <dbReference type="ChEBI" id="CHEBI:29105"/>
        <label>1</label>
        <note>catalytic</note>
    </ligand>
</feature>
<reference evidence="16 17" key="1">
    <citation type="submission" date="2024-05" db="EMBL/GenBank/DDBJ databases">
        <title>Genetic variation in Jamaican populations of the coffee berry borer (Hypothenemus hampei).</title>
        <authorList>
            <person name="Errbii M."/>
            <person name="Myrie A."/>
        </authorList>
    </citation>
    <scope>NUCLEOTIDE SEQUENCE [LARGE SCALE GENOMIC DNA]</scope>
    <source>
        <strain evidence="16">JA-Hopewell-2020-01-JO</strain>
        <tissue evidence="16">Whole body</tissue>
    </source>
</reference>
<feature type="glycosylation site" description="N-linked (GlcNAc...) asparagine" evidence="6">
    <location>
        <position position="95"/>
    </location>
</feature>
<keyword evidence="9 13" id="KW-0862">Zinc</keyword>
<dbReference type="CDD" id="cd06461">
    <property type="entry name" value="M2_ACE"/>
    <property type="match status" value="1"/>
</dbReference>
<dbReference type="SUPFAM" id="SSF55486">
    <property type="entry name" value="Metalloproteases ('zincins'), catalytic domain"/>
    <property type="match status" value="1"/>
</dbReference>
<evidence type="ECO:0000256" key="5">
    <source>
        <dbReference type="PIRSR" id="PIRSR601548-1"/>
    </source>
</evidence>
<keyword evidence="14" id="KW-0812">Transmembrane</keyword>
<keyword evidence="3 10" id="KW-1015">Disulfide bond</keyword>
<feature type="disulfide bond" evidence="10 12">
    <location>
        <begin position="378"/>
        <end position="396"/>
    </location>
</feature>
<feature type="binding site" evidence="9">
    <location>
        <position position="413"/>
    </location>
    <ligand>
        <name>Zn(2+)</name>
        <dbReference type="ChEBI" id="CHEBI:29105"/>
        <label>1</label>
        <note>catalytic</note>
    </ligand>
</feature>
<comment type="caution">
    <text evidence="16">The sequence shown here is derived from an EMBL/GenBank/DDBJ whole genome shotgun (WGS) entry which is preliminary data.</text>
</comment>
<evidence type="ECO:0000256" key="13">
    <source>
        <dbReference type="RuleBase" id="RU361144"/>
    </source>
</evidence>
<dbReference type="Proteomes" id="UP001566132">
    <property type="component" value="Unassembled WGS sequence"/>
</dbReference>
<keyword evidence="13" id="KW-0121">Carboxypeptidase</keyword>
<protein>
    <recommendedName>
        <fullName evidence="13">Angiotensin-converting enzyme</fullName>
        <ecNumber evidence="13">3.4.-.-</ecNumber>
    </recommendedName>
</protein>
<feature type="binding site" evidence="9">
    <location>
        <position position="437"/>
    </location>
    <ligand>
        <name>Zn(2+)</name>
        <dbReference type="ChEBI" id="CHEBI:29105"/>
        <label>1</label>
        <note>catalytic</note>
    </ligand>
</feature>
<feature type="binding site" evidence="11">
    <location>
        <position position="409"/>
    </location>
    <ligand>
        <name>Zn(2+)</name>
        <dbReference type="ChEBI" id="CHEBI:29105"/>
        <label>2</label>
        <note>catalytic</note>
    </ligand>
</feature>
<keyword evidence="4 6" id="KW-0325">Glycoprotein</keyword>
<dbReference type="AlphaFoldDB" id="A0ABD1EBE7"/>
<dbReference type="EMBL" id="JBDJPC010000009">
    <property type="protein sequence ID" value="KAL1491740.1"/>
    <property type="molecule type" value="Genomic_DNA"/>
</dbReference>
<evidence type="ECO:0000256" key="11">
    <source>
        <dbReference type="PIRSR" id="PIRSR601548-8"/>
    </source>
</evidence>
<feature type="binding site" evidence="11">
    <location>
        <position position="437"/>
    </location>
    <ligand>
        <name>Zn(2+)</name>
        <dbReference type="ChEBI" id="CHEBI:29105"/>
        <label>2</label>
        <note>catalytic</note>
    </ligand>
</feature>
<dbReference type="GO" id="GO:0004180">
    <property type="term" value="F:carboxypeptidase activity"/>
    <property type="evidence" value="ECO:0007669"/>
    <property type="project" value="UniProtKB-KW"/>
</dbReference>
<feature type="active site" description="Proton donor 1" evidence="5">
    <location>
        <position position="539"/>
    </location>
</feature>
<evidence type="ECO:0000256" key="3">
    <source>
        <dbReference type="ARBA" id="ARBA00023157"/>
    </source>
</evidence>
<evidence type="ECO:0000256" key="15">
    <source>
        <dbReference type="SAM" id="SignalP"/>
    </source>
</evidence>
<dbReference type="InterPro" id="IPR001548">
    <property type="entry name" value="Peptidase_M2"/>
</dbReference>
<dbReference type="EC" id="3.4.-.-" evidence="13"/>
<comment type="caution">
    <text evidence="12">Lacks conserved residue(s) required for the propagation of feature annotation.</text>
</comment>
<evidence type="ECO:0000256" key="4">
    <source>
        <dbReference type="ARBA" id="ARBA00023180"/>
    </source>
</evidence>
<evidence type="ECO:0000256" key="9">
    <source>
        <dbReference type="PIRSR" id="PIRSR601548-3"/>
    </source>
</evidence>
<keyword evidence="14" id="KW-1133">Transmembrane helix</keyword>
<organism evidence="16 17">
    <name type="scientific">Hypothenemus hampei</name>
    <name type="common">Coffee berry borer</name>
    <dbReference type="NCBI Taxonomy" id="57062"/>
    <lineage>
        <taxon>Eukaryota</taxon>
        <taxon>Metazoa</taxon>
        <taxon>Ecdysozoa</taxon>
        <taxon>Arthropoda</taxon>
        <taxon>Hexapoda</taxon>
        <taxon>Insecta</taxon>
        <taxon>Pterygota</taxon>
        <taxon>Neoptera</taxon>
        <taxon>Endopterygota</taxon>
        <taxon>Coleoptera</taxon>
        <taxon>Polyphaga</taxon>
        <taxon>Cucujiformia</taxon>
        <taxon>Curculionidae</taxon>
        <taxon>Scolytinae</taxon>
        <taxon>Hypothenemus</taxon>
    </lineage>
</organism>
<name>A0ABD1EBE7_HYPHA</name>
<feature type="binding site" evidence="8">
    <location>
        <position position="548"/>
    </location>
    <ligand>
        <name>chloride</name>
        <dbReference type="ChEBI" id="CHEBI:17996"/>
        <label>1</label>
    </ligand>
</feature>
<evidence type="ECO:0000256" key="6">
    <source>
        <dbReference type="PIRSR" id="PIRSR601548-10"/>
    </source>
</evidence>
<keyword evidence="17" id="KW-1185">Reference proteome</keyword>
<dbReference type="GO" id="GO:0006508">
    <property type="term" value="P:proteolysis"/>
    <property type="evidence" value="ECO:0007669"/>
    <property type="project" value="UniProtKB-KW"/>
</dbReference>
<proteinExistence type="inferred from homology"/>